<proteinExistence type="predicted"/>
<organism evidence="4 5">
    <name type="scientific">Coprothermobacter proteolyticus (strain ATCC 35245 / DSM 5265 / OCM 4 / BT)</name>
    <dbReference type="NCBI Taxonomy" id="309798"/>
    <lineage>
        <taxon>Bacteria</taxon>
        <taxon>Pseudomonadati</taxon>
        <taxon>Coprothermobacterota</taxon>
        <taxon>Coprothermobacteria</taxon>
        <taxon>Coprothermobacterales</taxon>
        <taxon>Coprothermobacteraceae</taxon>
        <taxon>Coprothermobacter</taxon>
    </lineage>
</organism>
<dbReference type="KEGG" id="cpo:COPRO5265_0480"/>
<feature type="transmembrane region" description="Helical" evidence="2">
    <location>
        <begin position="36"/>
        <end position="55"/>
    </location>
</feature>
<protein>
    <submittedName>
        <fullName evidence="4">Peptidase, M23/M37 family</fullName>
    </submittedName>
</protein>
<evidence type="ECO:0000259" key="3">
    <source>
        <dbReference type="Pfam" id="PF01551"/>
    </source>
</evidence>
<reference evidence="5" key="1">
    <citation type="submission" date="2008-08" db="EMBL/GenBank/DDBJ databases">
        <title>The complete genome sequence of Coprothermobacter proteolyticus strain ATCC 5245 / DSM 5265 / BT.</title>
        <authorList>
            <person name="Dodson R.J."/>
            <person name="Durkin A.S."/>
            <person name="Wu M."/>
            <person name="Eisen J."/>
            <person name="Sutton G."/>
        </authorList>
    </citation>
    <scope>NUCLEOTIDE SEQUENCE [LARGE SCALE GENOMIC DNA]</scope>
    <source>
        <strain evidence="5">ATCC 35245 / DSM 5265 / OCM 4 / BT</strain>
    </source>
</reference>
<reference evidence="4 5" key="2">
    <citation type="journal article" date="2014" name="Genome Announc.">
        <title>Complete Genome Sequence of Coprothermobacter proteolyticus DSM 5265.</title>
        <authorList>
            <person name="Alexiev A."/>
            <person name="Coil D.A."/>
            <person name="Badger J.H."/>
            <person name="Enticknap J."/>
            <person name="Ward N."/>
            <person name="Robb F.T."/>
            <person name="Eisen J.A."/>
        </authorList>
    </citation>
    <scope>NUCLEOTIDE SEQUENCE [LARGE SCALE GENOMIC DNA]</scope>
    <source>
        <strain evidence="5">ATCC 35245 / DSM 5265 / OCM 4 / BT</strain>
    </source>
</reference>
<dbReference type="Proteomes" id="UP000001732">
    <property type="component" value="Chromosome"/>
</dbReference>
<dbReference type="eggNOG" id="COG0739">
    <property type="taxonomic scope" value="Bacteria"/>
</dbReference>
<evidence type="ECO:0000256" key="2">
    <source>
        <dbReference type="SAM" id="Phobius"/>
    </source>
</evidence>
<dbReference type="Pfam" id="PF01551">
    <property type="entry name" value="Peptidase_M23"/>
    <property type="match status" value="1"/>
</dbReference>
<dbReference type="RefSeq" id="WP_012544428.1">
    <property type="nucleotide sequence ID" value="NC_011295.1"/>
</dbReference>
<dbReference type="InterPro" id="IPR011055">
    <property type="entry name" value="Dup_hybrid_motif"/>
</dbReference>
<name>B5Y7U2_COPPD</name>
<keyword evidence="2" id="KW-0472">Membrane</keyword>
<dbReference type="STRING" id="309798.COPRO5265_0480"/>
<feature type="coiled-coil region" evidence="1">
    <location>
        <begin position="64"/>
        <end position="169"/>
    </location>
</feature>
<dbReference type="SUPFAM" id="SSF51261">
    <property type="entry name" value="Duplicated hybrid motif"/>
    <property type="match status" value="1"/>
</dbReference>
<feature type="domain" description="M23ase beta-sheet core" evidence="3">
    <location>
        <begin position="199"/>
        <end position="293"/>
    </location>
</feature>
<dbReference type="InterPro" id="IPR050570">
    <property type="entry name" value="Cell_wall_metabolism_enzyme"/>
</dbReference>
<evidence type="ECO:0000256" key="1">
    <source>
        <dbReference type="SAM" id="Coils"/>
    </source>
</evidence>
<keyword evidence="1" id="KW-0175">Coiled coil</keyword>
<dbReference type="PANTHER" id="PTHR21666">
    <property type="entry name" value="PEPTIDASE-RELATED"/>
    <property type="match status" value="1"/>
</dbReference>
<dbReference type="PANTHER" id="PTHR21666:SF270">
    <property type="entry name" value="MUREIN HYDROLASE ACTIVATOR ENVC"/>
    <property type="match status" value="1"/>
</dbReference>
<sequence length="298" mass="33232">MKPEKLSGENCKAVTINLVFNQRKIELHFTRRGYRWLCRTLLVMFLLLGVTFFHVQQSKGLAALTLQKQDVQQTKELVEQYQAEMALLQQQNELLMKFKEEQMQQLEKKLQDVVNTAADTLKKPSLKNLVASAAGPTAYRGTDDIDKEIQSLQAKMDEVEKTLEKYADALNAFPDKWPTWGNITSTFGWRRWSSGWVDFHTGLDIANSCGTPVYAAGKGVVIQAGRDGSYGLSVIISHGNGYTTRYAHLSSIAVKVGQTVLKGDYVGAIGQTGFATGCHLHFEVKLNGTLIDPYKVLP</sequence>
<dbReference type="InterPro" id="IPR016047">
    <property type="entry name" value="M23ase_b-sheet_dom"/>
</dbReference>
<keyword evidence="5" id="KW-1185">Reference proteome</keyword>
<dbReference type="HOGENOM" id="CLU_029425_2_4_9"/>
<dbReference type="GO" id="GO:0004222">
    <property type="term" value="F:metalloendopeptidase activity"/>
    <property type="evidence" value="ECO:0007669"/>
    <property type="project" value="TreeGrafter"/>
</dbReference>
<keyword evidence="2" id="KW-1133">Transmembrane helix</keyword>
<evidence type="ECO:0000313" key="4">
    <source>
        <dbReference type="EMBL" id="ACI17776.1"/>
    </source>
</evidence>
<dbReference type="AlphaFoldDB" id="B5Y7U2"/>
<dbReference type="CDD" id="cd12797">
    <property type="entry name" value="M23_peptidase"/>
    <property type="match status" value="1"/>
</dbReference>
<gene>
    <name evidence="4" type="ordered locus">COPRO5265_0480</name>
</gene>
<accession>B5Y7U2</accession>
<dbReference type="Gene3D" id="2.70.70.10">
    <property type="entry name" value="Glucose Permease (Domain IIA)"/>
    <property type="match status" value="1"/>
</dbReference>
<dbReference type="EMBL" id="CP001145">
    <property type="protein sequence ID" value="ACI17776.1"/>
    <property type="molecule type" value="Genomic_DNA"/>
</dbReference>
<keyword evidence="2" id="KW-0812">Transmembrane</keyword>
<evidence type="ECO:0000313" key="5">
    <source>
        <dbReference type="Proteomes" id="UP000001732"/>
    </source>
</evidence>
<dbReference type="OrthoDB" id="9805070at2"/>